<dbReference type="Proteomes" id="UP000325811">
    <property type="component" value="Chromosome II"/>
</dbReference>
<name>A0A5Q4ZI35_9BURK</name>
<accession>A0A5Q4ZI35</accession>
<reference evidence="1 2" key="1">
    <citation type="submission" date="2019-08" db="EMBL/GenBank/DDBJ databases">
        <authorList>
            <person name="Herpell B J."/>
        </authorList>
    </citation>
    <scope>NUCLEOTIDE SEQUENCE [LARGE SCALE GENOMIC DNA]</scope>
    <source>
        <strain evidence="2">Msb3</strain>
    </source>
</reference>
<sequence length="29" mass="3537">MTRKRRSTTSRIYDTNILYPKYGVNEEFP</sequence>
<evidence type="ECO:0000313" key="1">
    <source>
        <dbReference type="EMBL" id="VVD32973.1"/>
    </source>
</evidence>
<dbReference type="AlphaFoldDB" id="A0A5Q4ZI35"/>
<gene>
    <name evidence="1" type="ORF">PDMSB3_1689</name>
</gene>
<dbReference type="KEGG" id="pdio:PDMSB3_1689.1"/>
<evidence type="ECO:0000313" key="2">
    <source>
        <dbReference type="Proteomes" id="UP000325811"/>
    </source>
</evidence>
<organism evidence="1 2">
    <name type="scientific">Paraburkholderia dioscoreae</name>
    <dbReference type="NCBI Taxonomy" id="2604047"/>
    <lineage>
        <taxon>Bacteria</taxon>
        <taxon>Pseudomonadati</taxon>
        <taxon>Pseudomonadota</taxon>
        <taxon>Betaproteobacteria</taxon>
        <taxon>Burkholderiales</taxon>
        <taxon>Burkholderiaceae</taxon>
        <taxon>Paraburkholderia</taxon>
    </lineage>
</organism>
<keyword evidence="2" id="KW-1185">Reference proteome</keyword>
<protein>
    <submittedName>
        <fullName evidence="1">Uncharacterized protein</fullName>
    </submittedName>
</protein>
<dbReference type="EMBL" id="LR699554">
    <property type="protein sequence ID" value="VVD32973.1"/>
    <property type="molecule type" value="Genomic_DNA"/>
</dbReference>
<proteinExistence type="predicted"/>